<feature type="signal peptide" evidence="1">
    <location>
        <begin position="1"/>
        <end position="26"/>
    </location>
</feature>
<keyword evidence="3" id="KW-1185">Reference proteome</keyword>
<dbReference type="BioCyc" id="SCEL448385:SCE_RS41790-MONOMER"/>
<evidence type="ECO:0008006" key="4">
    <source>
        <dbReference type="Google" id="ProtNLM"/>
    </source>
</evidence>
<dbReference type="RefSeq" id="WP_012240767.1">
    <property type="nucleotide sequence ID" value="NC_010162.1"/>
</dbReference>
<feature type="chain" id="PRO_5002738731" description="Secreted protein" evidence="1">
    <location>
        <begin position="27"/>
        <end position="204"/>
    </location>
</feature>
<gene>
    <name evidence="2" type="ordered locus">sce8158</name>
</gene>
<name>A9FMH1_SORC5</name>
<protein>
    <recommendedName>
        <fullName evidence="4">Secreted protein</fullName>
    </recommendedName>
</protein>
<dbReference type="HOGENOM" id="CLU_1395510_0_0_7"/>
<dbReference type="KEGG" id="scl:sce8158"/>
<organism evidence="2 3">
    <name type="scientific">Sorangium cellulosum (strain So ce56)</name>
    <name type="common">Polyangium cellulosum (strain So ce56)</name>
    <dbReference type="NCBI Taxonomy" id="448385"/>
    <lineage>
        <taxon>Bacteria</taxon>
        <taxon>Pseudomonadati</taxon>
        <taxon>Myxococcota</taxon>
        <taxon>Polyangia</taxon>
        <taxon>Polyangiales</taxon>
        <taxon>Polyangiaceae</taxon>
        <taxon>Sorangium</taxon>
    </lineage>
</organism>
<evidence type="ECO:0000313" key="2">
    <source>
        <dbReference type="EMBL" id="CAN98328.1"/>
    </source>
</evidence>
<evidence type="ECO:0000313" key="3">
    <source>
        <dbReference type="Proteomes" id="UP000002139"/>
    </source>
</evidence>
<sequence>MATAGRPAALVASLLGAVLLHGTARAEPQASAGVTVGLAGVGLERQLWDSTVFHLGLRGDVLFGRAANDDFGVGPYVEVLTHAFDELQTGAGVSVLAPVHDSFPLVLSTGVYGRWSEDADAVEPGIAAAVFWGARSYNFHSRYGMSTGLLAQLRFGLGPSKETAVVLAAQLDLALLSLPFVYLFEAAKGPSSEAAPVRRTKPAR</sequence>
<accession>A9FMH1</accession>
<dbReference type="EMBL" id="AM746676">
    <property type="protein sequence ID" value="CAN98328.1"/>
    <property type="molecule type" value="Genomic_DNA"/>
</dbReference>
<reference evidence="2 3" key="1">
    <citation type="journal article" date="2007" name="Nat. Biotechnol.">
        <title>Complete genome sequence of the myxobacterium Sorangium cellulosum.</title>
        <authorList>
            <person name="Schneiker S."/>
            <person name="Perlova O."/>
            <person name="Kaiser O."/>
            <person name="Gerth K."/>
            <person name="Alici A."/>
            <person name="Altmeyer M.O."/>
            <person name="Bartels D."/>
            <person name="Bekel T."/>
            <person name="Beyer S."/>
            <person name="Bode E."/>
            <person name="Bode H.B."/>
            <person name="Bolten C.J."/>
            <person name="Choudhuri J.V."/>
            <person name="Doss S."/>
            <person name="Elnakady Y.A."/>
            <person name="Frank B."/>
            <person name="Gaigalat L."/>
            <person name="Goesmann A."/>
            <person name="Groeger C."/>
            <person name="Gross F."/>
            <person name="Jelsbak L."/>
            <person name="Jelsbak L."/>
            <person name="Kalinowski J."/>
            <person name="Kegler C."/>
            <person name="Knauber T."/>
            <person name="Konietzny S."/>
            <person name="Kopp M."/>
            <person name="Krause L."/>
            <person name="Krug D."/>
            <person name="Linke B."/>
            <person name="Mahmud T."/>
            <person name="Martinez-Arias R."/>
            <person name="McHardy A.C."/>
            <person name="Merai M."/>
            <person name="Meyer F."/>
            <person name="Mormann S."/>
            <person name="Munoz-Dorado J."/>
            <person name="Perez J."/>
            <person name="Pradella S."/>
            <person name="Rachid S."/>
            <person name="Raddatz G."/>
            <person name="Rosenau F."/>
            <person name="Rueckert C."/>
            <person name="Sasse F."/>
            <person name="Scharfe M."/>
            <person name="Schuster S.C."/>
            <person name="Suen G."/>
            <person name="Treuner-Lange A."/>
            <person name="Velicer G.J."/>
            <person name="Vorholter F.-J."/>
            <person name="Weissman K.J."/>
            <person name="Welch R.D."/>
            <person name="Wenzel S.C."/>
            <person name="Whitworth D.E."/>
            <person name="Wilhelm S."/>
            <person name="Wittmann C."/>
            <person name="Bloecker H."/>
            <person name="Puehler A."/>
            <person name="Mueller R."/>
        </authorList>
    </citation>
    <scope>NUCLEOTIDE SEQUENCE [LARGE SCALE GENOMIC DNA]</scope>
    <source>
        <strain evidence="3">So ce56</strain>
    </source>
</reference>
<keyword evidence="1" id="KW-0732">Signal</keyword>
<dbReference type="AlphaFoldDB" id="A9FMH1"/>
<dbReference type="Proteomes" id="UP000002139">
    <property type="component" value="Chromosome"/>
</dbReference>
<evidence type="ECO:0000256" key="1">
    <source>
        <dbReference type="SAM" id="SignalP"/>
    </source>
</evidence>
<proteinExistence type="predicted"/>